<dbReference type="AlphaFoldDB" id="A0A366DWD4"/>
<name>A0A366DWD4_9BACI</name>
<gene>
    <name evidence="2" type="ORF">DES48_11195</name>
</gene>
<dbReference type="Proteomes" id="UP000252254">
    <property type="component" value="Unassembled WGS sequence"/>
</dbReference>
<accession>A0A366DWD4</accession>
<evidence type="ECO:0000259" key="1">
    <source>
        <dbReference type="Pfam" id="PF16289"/>
    </source>
</evidence>
<dbReference type="EMBL" id="QNRI01000011">
    <property type="protein sequence ID" value="RBO93584.1"/>
    <property type="molecule type" value="Genomic_DNA"/>
</dbReference>
<keyword evidence="3" id="KW-1185">Reference proteome</keyword>
<organism evidence="2 3">
    <name type="scientific">Paraliobacillus ryukyuensis</name>
    <dbReference type="NCBI Taxonomy" id="200904"/>
    <lineage>
        <taxon>Bacteria</taxon>
        <taxon>Bacillati</taxon>
        <taxon>Bacillota</taxon>
        <taxon>Bacilli</taxon>
        <taxon>Bacillales</taxon>
        <taxon>Bacillaceae</taxon>
        <taxon>Paraliobacillus</taxon>
    </lineage>
</organism>
<comment type="caution">
    <text evidence="2">The sequence shown here is derived from an EMBL/GenBank/DDBJ whole genome shotgun (WGS) entry which is preliminary data.</text>
</comment>
<proteinExistence type="predicted"/>
<dbReference type="OrthoDB" id="2779996at2"/>
<reference evidence="2 3" key="1">
    <citation type="submission" date="2018-06" db="EMBL/GenBank/DDBJ databases">
        <title>Genomic Encyclopedia of Type Strains, Phase IV (KMG-IV): sequencing the most valuable type-strain genomes for metagenomic binning, comparative biology and taxonomic classification.</title>
        <authorList>
            <person name="Goeker M."/>
        </authorList>
    </citation>
    <scope>NUCLEOTIDE SEQUENCE [LARGE SCALE GENOMIC DNA]</scope>
    <source>
        <strain evidence="2 3">DSM 15140</strain>
    </source>
</reference>
<sequence length="347" mass="41026">MNIFLDSNILYKDPFLKSIHNDILVNLAWLGEIKLYMSEVVYEEVINNYKKQLNEIYHSINLEHNKIKTLVANKYEEQLYIDKSVEVHCNALLSFYNNMFFHNVIRLVRYSNDLLPELVNRSIKREKPFSNNKQEFRDAIIWLSYVSYAKENLLEECHLITNNKHDFQGDNGELHDDLKKDAETFKLYNSTKQFFSLNKKLITIQKSMELQNWIQDENLTERYDMLQDLIEENALNSLFNSCSMFLERYTSKDLFSDDKEEPFETTDITFDTIEVTNYDIIDDSIIINGVLSLFIHIDLYEFESYFLNEPKTLTGHGTIKLKTSFTLDIGKGYKFNNFDLDDISIIS</sequence>
<dbReference type="Pfam" id="PF16289">
    <property type="entry name" value="PIN_12"/>
    <property type="match status" value="1"/>
</dbReference>
<feature type="domain" description="DUF4935" evidence="1">
    <location>
        <begin position="3"/>
        <end position="167"/>
    </location>
</feature>
<protein>
    <submittedName>
        <fullName evidence="2">Uncharacterized protein DUF4935</fullName>
    </submittedName>
</protein>
<evidence type="ECO:0000313" key="3">
    <source>
        <dbReference type="Proteomes" id="UP000252254"/>
    </source>
</evidence>
<dbReference type="InterPro" id="IPR032557">
    <property type="entry name" value="DUF4935"/>
</dbReference>
<evidence type="ECO:0000313" key="2">
    <source>
        <dbReference type="EMBL" id="RBO93584.1"/>
    </source>
</evidence>
<dbReference type="RefSeq" id="WP_113869935.1">
    <property type="nucleotide sequence ID" value="NZ_BAABQN010000010.1"/>
</dbReference>